<accession>A0A0L9TFI5</accession>
<evidence type="ECO:0000313" key="2">
    <source>
        <dbReference type="EMBL" id="KOM29358.1"/>
    </source>
</evidence>
<evidence type="ECO:0000313" key="3">
    <source>
        <dbReference type="Proteomes" id="UP000053144"/>
    </source>
</evidence>
<proteinExistence type="predicted"/>
<reference evidence="3" key="1">
    <citation type="journal article" date="2015" name="Proc. Natl. Acad. Sci. U.S.A.">
        <title>Genome sequencing of adzuki bean (Vigna angularis) provides insight into high starch and low fat accumulation and domestication.</title>
        <authorList>
            <person name="Yang K."/>
            <person name="Tian Z."/>
            <person name="Chen C."/>
            <person name="Luo L."/>
            <person name="Zhao B."/>
            <person name="Wang Z."/>
            <person name="Yu L."/>
            <person name="Li Y."/>
            <person name="Sun Y."/>
            <person name="Li W."/>
            <person name="Chen Y."/>
            <person name="Li Y."/>
            <person name="Zhang Y."/>
            <person name="Ai D."/>
            <person name="Zhao J."/>
            <person name="Shang C."/>
            <person name="Ma Y."/>
            <person name="Wu B."/>
            <person name="Wang M."/>
            <person name="Gao L."/>
            <person name="Sun D."/>
            <person name="Zhang P."/>
            <person name="Guo F."/>
            <person name="Wang W."/>
            <person name="Li Y."/>
            <person name="Wang J."/>
            <person name="Varshney R.K."/>
            <person name="Wang J."/>
            <person name="Ling H.Q."/>
            <person name="Wan P."/>
        </authorList>
    </citation>
    <scope>NUCLEOTIDE SEQUENCE</scope>
    <source>
        <strain evidence="3">cv. Jingnong 6</strain>
    </source>
</reference>
<dbReference type="Gramene" id="KOM29358">
    <property type="protein sequence ID" value="KOM29358"/>
    <property type="gene ID" value="LR48_Vigan650s000300"/>
</dbReference>
<protein>
    <submittedName>
        <fullName evidence="2">Uncharacterized protein</fullName>
    </submittedName>
</protein>
<feature type="region of interest" description="Disordered" evidence="1">
    <location>
        <begin position="17"/>
        <end position="122"/>
    </location>
</feature>
<name>A0A0L9TFI5_PHAAN</name>
<feature type="compositionally biased region" description="Polar residues" evidence="1">
    <location>
        <begin position="26"/>
        <end position="36"/>
    </location>
</feature>
<dbReference type="AlphaFoldDB" id="A0A0L9TFI5"/>
<dbReference type="EMBL" id="KQ258477">
    <property type="protein sequence ID" value="KOM29358.1"/>
    <property type="molecule type" value="Genomic_DNA"/>
</dbReference>
<feature type="compositionally biased region" description="Polar residues" evidence="1">
    <location>
        <begin position="94"/>
        <end position="103"/>
    </location>
</feature>
<evidence type="ECO:0000256" key="1">
    <source>
        <dbReference type="SAM" id="MobiDB-lite"/>
    </source>
</evidence>
<organism evidence="2 3">
    <name type="scientific">Phaseolus angularis</name>
    <name type="common">Azuki bean</name>
    <name type="synonym">Vigna angularis</name>
    <dbReference type="NCBI Taxonomy" id="3914"/>
    <lineage>
        <taxon>Eukaryota</taxon>
        <taxon>Viridiplantae</taxon>
        <taxon>Streptophyta</taxon>
        <taxon>Embryophyta</taxon>
        <taxon>Tracheophyta</taxon>
        <taxon>Spermatophyta</taxon>
        <taxon>Magnoliopsida</taxon>
        <taxon>eudicotyledons</taxon>
        <taxon>Gunneridae</taxon>
        <taxon>Pentapetalae</taxon>
        <taxon>rosids</taxon>
        <taxon>fabids</taxon>
        <taxon>Fabales</taxon>
        <taxon>Fabaceae</taxon>
        <taxon>Papilionoideae</taxon>
        <taxon>50 kb inversion clade</taxon>
        <taxon>NPAAA clade</taxon>
        <taxon>indigoferoid/millettioid clade</taxon>
        <taxon>Phaseoleae</taxon>
        <taxon>Vigna</taxon>
    </lineage>
</organism>
<dbReference type="Proteomes" id="UP000053144">
    <property type="component" value="Unassembled WGS sequence"/>
</dbReference>
<sequence length="122" mass="14125">MNLMKEVKWNRDGIRKGHKKCKRRGTTSTAQHQLALSGTLKDPLAPLRGRIDHETIHTRSKKTSEPLLQGLDESRRRRRVRTSRELFTPPKTLLQPSPQGSYHNTEEMVEENNDRWTLATEG</sequence>
<gene>
    <name evidence="2" type="ORF">LR48_Vigan650s000300</name>
</gene>